<dbReference type="Proteomes" id="UP000185812">
    <property type="component" value="Unassembled WGS sequence"/>
</dbReference>
<dbReference type="PANTHER" id="PTHR43630:SF2">
    <property type="entry name" value="GLYCOSYLTRANSFERASE"/>
    <property type="match status" value="1"/>
</dbReference>
<dbReference type="CDD" id="cd02511">
    <property type="entry name" value="Beta4Glucosyltransferase"/>
    <property type="match status" value="1"/>
</dbReference>
<dbReference type="AlphaFoldDB" id="A0A1M6X896"/>
<evidence type="ECO:0000313" key="3">
    <source>
        <dbReference type="EMBL" id="SHL02089.1"/>
    </source>
</evidence>
<dbReference type="SUPFAM" id="SSF48452">
    <property type="entry name" value="TPR-like"/>
    <property type="match status" value="1"/>
</dbReference>
<gene>
    <name evidence="3" type="ORF">SAMN04488087_2539</name>
</gene>
<dbReference type="GO" id="GO:0016740">
    <property type="term" value="F:transferase activity"/>
    <property type="evidence" value="ECO:0007669"/>
    <property type="project" value="UniProtKB-KW"/>
</dbReference>
<dbReference type="SUPFAM" id="SSF53448">
    <property type="entry name" value="Nucleotide-diphospho-sugar transferases"/>
    <property type="match status" value="1"/>
</dbReference>
<dbReference type="InterPro" id="IPR001173">
    <property type="entry name" value="Glyco_trans_2-like"/>
</dbReference>
<dbReference type="Gene3D" id="1.25.40.10">
    <property type="entry name" value="Tetratricopeptide repeat domain"/>
    <property type="match status" value="1"/>
</dbReference>
<dbReference type="EMBL" id="FRAU01000010">
    <property type="protein sequence ID" value="SHL02089.1"/>
    <property type="molecule type" value="Genomic_DNA"/>
</dbReference>
<dbReference type="RefSeq" id="WP_072716342.1">
    <property type="nucleotide sequence ID" value="NZ_FRAU01000010.1"/>
</dbReference>
<evidence type="ECO:0000256" key="1">
    <source>
        <dbReference type="ARBA" id="ARBA00038494"/>
    </source>
</evidence>
<protein>
    <submittedName>
        <fullName evidence="3">Glycosyltransferase involved in cell wall bisynthesis</fullName>
    </submittedName>
</protein>
<organism evidence="3 4">
    <name type="scientific">Rhodothermus profundi</name>
    <dbReference type="NCBI Taxonomy" id="633813"/>
    <lineage>
        <taxon>Bacteria</taxon>
        <taxon>Pseudomonadati</taxon>
        <taxon>Rhodothermota</taxon>
        <taxon>Rhodothermia</taxon>
        <taxon>Rhodothermales</taxon>
        <taxon>Rhodothermaceae</taxon>
        <taxon>Rhodothermus</taxon>
    </lineage>
</organism>
<keyword evidence="4" id="KW-1185">Reference proteome</keyword>
<dbReference type="STRING" id="633813.SAMN04488087_2539"/>
<accession>A0A1M6X896</accession>
<comment type="similarity">
    <text evidence="1">Belongs to the glycosyltransferase 2 family. WaaE/KdtX subfamily.</text>
</comment>
<evidence type="ECO:0000313" key="4">
    <source>
        <dbReference type="Proteomes" id="UP000185812"/>
    </source>
</evidence>
<dbReference type="Gene3D" id="3.90.550.10">
    <property type="entry name" value="Spore Coat Polysaccharide Biosynthesis Protein SpsA, Chain A"/>
    <property type="match status" value="1"/>
</dbReference>
<dbReference type="OrthoDB" id="9815923at2"/>
<sequence>MKHSTSAQPLLSLCMIVKNEAEYLETCLKLARPHVDEIVVIDTGSTDGSQDIARRYADVFEEIEWPNSFAAARNYSLDRASGKYILILDGDEYIADPQGWQLIRSVLTQRHVATLRLKLRNLLPPGLLEADVIYQERVFPNDPLLRYERKIHNQIVDRIKEYRQLKGGDVIDLPVEIIHFGYAHSEEKTRKKYIPRIPLLEAEYREADNEAMKYYYAFQLGVTFYVLKEYEKALDYFSCIDYEVMNQMNEWNAFYAQLLAAQTALKLRKIDTALQFCDRLVGYKFREAIVYYVTGMALLLKGQIREGLCFLVEAFEMGRNEKEQMRFVINERKVVERIISIFKTIGWNRMAEKIEQLGYTSFEKMGELLKYIQQRMLLAMASSKSEAATPSD</sequence>
<reference evidence="4" key="1">
    <citation type="submission" date="2016-11" db="EMBL/GenBank/DDBJ databases">
        <authorList>
            <person name="Varghese N."/>
            <person name="Submissions S."/>
        </authorList>
    </citation>
    <scope>NUCLEOTIDE SEQUENCE [LARGE SCALE GENOMIC DNA]</scope>
    <source>
        <strain evidence="4">DSM 22212</strain>
    </source>
</reference>
<dbReference type="InterPro" id="IPR011990">
    <property type="entry name" value="TPR-like_helical_dom_sf"/>
</dbReference>
<evidence type="ECO:0000259" key="2">
    <source>
        <dbReference type="Pfam" id="PF00535"/>
    </source>
</evidence>
<feature type="domain" description="Glycosyltransferase 2-like" evidence="2">
    <location>
        <begin position="12"/>
        <end position="96"/>
    </location>
</feature>
<dbReference type="PANTHER" id="PTHR43630">
    <property type="entry name" value="POLY-BETA-1,6-N-ACETYL-D-GLUCOSAMINE SYNTHASE"/>
    <property type="match status" value="1"/>
</dbReference>
<keyword evidence="3" id="KW-0808">Transferase</keyword>
<dbReference type="InterPro" id="IPR029044">
    <property type="entry name" value="Nucleotide-diphossugar_trans"/>
</dbReference>
<proteinExistence type="inferred from homology"/>
<name>A0A1M6X896_9BACT</name>
<dbReference type="Pfam" id="PF00535">
    <property type="entry name" value="Glycos_transf_2"/>
    <property type="match status" value="1"/>
</dbReference>